<dbReference type="FunFam" id="4.10.1000.10:FF:000002">
    <property type="entry name" value="Zinc finger protein 36, C3H1 type-like 1"/>
    <property type="match status" value="1"/>
</dbReference>
<accession>A0AAU9G135</accession>
<dbReference type="InterPro" id="IPR000571">
    <property type="entry name" value="Znf_CCCH"/>
</dbReference>
<feature type="region of interest" description="Disordered" evidence="6">
    <location>
        <begin position="323"/>
        <end position="435"/>
    </location>
</feature>
<dbReference type="AlphaFoldDB" id="A0AAU9G135"/>
<feature type="compositionally biased region" description="Low complexity" evidence="6">
    <location>
        <begin position="342"/>
        <end position="351"/>
    </location>
</feature>
<gene>
    <name evidence="8" type="ORF">DMAD_01337</name>
</gene>
<feature type="domain" description="C3H1-type" evidence="7">
    <location>
        <begin position="143"/>
        <end position="171"/>
    </location>
</feature>
<dbReference type="Gene3D" id="4.10.1000.10">
    <property type="entry name" value="Zinc finger, CCCH-type"/>
    <property type="match status" value="2"/>
</dbReference>
<feature type="compositionally biased region" description="Gly residues" evidence="6">
    <location>
        <begin position="352"/>
        <end position="362"/>
    </location>
</feature>
<evidence type="ECO:0000256" key="5">
    <source>
        <dbReference type="PROSITE-ProRule" id="PRU00723"/>
    </source>
</evidence>
<feature type="domain" description="C3H1-type" evidence="7">
    <location>
        <begin position="181"/>
        <end position="209"/>
    </location>
</feature>
<dbReference type="EMBL" id="AP029266">
    <property type="protein sequence ID" value="BFG01633.1"/>
    <property type="molecule type" value="Genomic_DNA"/>
</dbReference>
<dbReference type="PROSITE" id="PS50103">
    <property type="entry name" value="ZF_C3H1"/>
    <property type="match status" value="2"/>
</dbReference>
<dbReference type="Proteomes" id="UP001500889">
    <property type="component" value="Chromosome A"/>
</dbReference>
<evidence type="ECO:0000313" key="8">
    <source>
        <dbReference type="EMBL" id="BFG01633.1"/>
    </source>
</evidence>
<evidence type="ECO:0000256" key="2">
    <source>
        <dbReference type="ARBA" id="ARBA00022737"/>
    </source>
</evidence>
<dbReference type="InterPro" id="IPR036855">
    <property type="entry name" value="Znf_CCCH_sf"/>
</dbReference>
<dbReference type="InterPro" id="IPR045877">
    <property type="entry name" value="ZFP36-like"/>
</dbReference>
<dbReference type="SMART" id="SM00356">
    <property type="entry name" value="ZnF_C3H1"/>
    <property type="match status" value="2"/>
</dbReference>
<feature type="compositionally biased region" description="Gly residues" evidence="6">
    <location>
        <begin position="330"/>
        <end position="341"/>
    </location>
</feature>
<dbReference type="GO" id="GO:0003729">
    <property type="term" value="F:mRNA binding"/>
    <property type="evidence" value="ECO:0007669"/>
    <property type="project" value="InterPro"/>
</dbReference>
<proteinExistence type="predicted"/>
<feature type="compositionally biased region" description="Gly residues" evidence="6">
    <location>
        <begin position="405"/>
        <end position="415"/>
    </location>
</feature>
<keyword evidence="2" id="KW-0677">Repeat</keyword>
<keyword evidence="1 5" id="KW-0479">Metal-binding</keyword>
<reference evidence="8 9" key="1">
    <citation type="submission" date="2024-02" db="EMBL/GenBank/DDBJ databases">
        <title>A chromosome-level genome assembly of Drosophila madeirensis, a fruit fly species endemic to Madeira island.</title>
        <authorList>
            <person name="Tomihara K."/>
            <person name="Llopart A."/>
            <person name="Yamamoto D."/>
        </authorList>
    </citation>
    <scope>NUCLEOTIDE SEQUENCE [LARGE SCALE GENOMIC DNA]</scope>
    <source>
        <strain evidence="8 9">RF1</strain>
    </source>
</reference>
<feature type="region of interest" description="Disordered" evidence="6">
    <location>
        <begin position="215"/>
        <end position="305"/>
    </location>
</feature>
<dbReference type="FunFam" id="4.10.1000.10:FF:000001">
    <property type="entry name" value="zinc finger CCCH domain-containing protein 15-like"/>
    <property type="match status" value="1"/>
</dbReference>
<keyword evidence="3 5" id="KW-0863">Zinc-finger</keyword>
<dbReference type="GO" id="GO:0008270">
    <property type="term" value="F:zinc ion binding"/>
    <property type="evidence" value="ECO:0007669"/>
    <property type="project" value="UniProtKB-KW"/>
</dbReference>
<dbReference type="PANTHER" id="PTHR12547:SF18">
    <property type="entry name" value="PROTEIN TIS11"/>
    <property type="match status" value="1"/>
</dbReference>
<feature type="zinc finger region" description="C3H1-type" evidence="5">
    <location>
        <begin position="181"/>
        <end position="209"/>
    </location>
</feature>
<feature type="compositionally biased region" description="Low complexity" evidence="6">
    <location>
        <begin position="295"/>
        <end position="305"/>
    </location>
</feature>
<feature type="zinc finger region" description="C3H1-type" evidence="5">
    <location>
        <begin position="143"/>
        <end position="171"/>
    </location>
</feature>
<keyword evidence="4 5" id="KW-0862">Zinc</keyword>
<feature type="compositionally biased region" description="Low complexity" evidence="6">
    <location>
        <begin position="215"/>
        <end position="287"/>
    </location>
</feature>
<evidence type="ECO:0000256" key="1">
    <source>
        <dbReference type="ARBA" id="ARBA00022723"/>
    </source>
</evidence>
<dbReference type="PANTHER" id="PTHR12547">
    <property type="entry name" value="CCCH ZINC FINGER/TIS11-RELATED"/>
    <property type="match status" value="1"/>
</dbReference>
<evidence type="ECO:0000256" key="3">
    <source>
        <dbReference type="ARBA" id="ARBA00022771"/>
    </source>
</evidence>
<feature type="compositionally biased region" description="Polar residues" evidence="6">
    <location>
        <begin position="418"/>
        <end position="429"/>
    </location>
</feature>
<evidence type="ECO:0000313" key="9">
    <source>
        <dbReference type="Proteomes" id="UP001500889"/>
    </source>
</evidence>
<organism evidence="8 9">
    <name type="scientific">Drosophila madeirensis</name>
    <name type="common">Fruit fly</name>
    <dbReference type="NCBI Taxonomy" id="30013"/>
    <lineage>
        <taxon>Eukaryota</taxon>
        <taxon>Metazoa</taxon>
        <taxon>Ecdysozoa</taxon>
        <taxon>Arthropoda</taxon>
        <taxon>Hexapoda</taxon>
        <taxon>Insecta</taxon>
        <taxon>Pterygota</taxon>
        <taxon>Neoptera</taxon>
        <taxon>Endopterygota</taxon>
        <taxon>Diptera</taxon>
        <taxon>Brachycera</taxon>
        <taxon>Muscomorpha</taxon>
        <taxon>Ephydroidea</taxon>
        <taxon>Drosophilidae</taxon>
        <taxon>Drosophila</taxon>
        <taxon>Sophophora</taxon>
    </lineage>
</organism>
<keyword evidence="9" id="KW-1185">Reference proteome</keyword>
<feature type="compositionally biased region" description="Low complexity" evidence="6">
    <location>
        <begin position="392"/>
        <end position="404"/>
    </location>
</feature>
<protein>
    <submittedName>
        <fullName evidence="8">Protein TIS11</fullName>
    </submittedName>
</protein>
<name>A0AAU9G135_DROMD</name>
<sequence>MSATIVQKSTASVGNSHYFECGDIFQTVASDHHQPQQQQQQQQQTAEQLILDINMEQSSQSQQQHRLHGALTRTISQPAQQRHPLQQQQIQQQQQQQIQQQQQPQGVASLVTIIENLGNMNLHRKLERTQSEPLPQQPMNISRYKTELCRPFEEAGECKYGEKCQFAHGYHELRNLQRHPKYKTEYCRTFHSVGFCPYGPRCHFVHNADEARAQQQAAAQAAKSGQQQQQQQSSGQQQQQQQGQQQQQQQQGFQKPSQLGSQTSISQSINISQSPFFMPLSPPLSMSTGSDRESPTGSLSLSPTNSLTSFPFHDAMPPQHGGYLCMPVGSSGGKHGTGGGSSASSTSSSSGLGLGLGMGMGMAMGPATPPESPNVPISPVHTPPPYEPSTPSSSSSSSSSMSSGMGMGMGGGGGQAKQLLQKSMSTPMQQEEMPRLPVFNRLSSAVEDYQKKLLSSLLP</sequence>
<evidence type="ECO:0000256" key="4">
    <source>
        <dbReference type="ARBA" id="ARBA00022833"/>
    </source>
</evidence>
<evidence type="ECO:0000259" key="7">
    <source>
        <dbReference type="PROSITE" id="PS50103"/>
    </source>
</evidence>
<dbReference type="Pfam" id="PF00642">
    <property type="entry name" value="zf-CCCH"/>
    <property type="match status" value="2"/>
</dbReference>
<dbReference type="SUPFAM" id="SSF90229">
    <property type="entry name" value="CCCH zinc finger"/>
    <property type="match status" value="2"/>
</dbReference>
<evidence type="ECO:0000256" key="6">
    <source>
        <dbReference type="SAM" id="MobiDB-lite"/>
    </source>
</evidence>